<organism evidence="2 3">
    <name type="scientific">Streptomyces alfalfae</name>
    <dbReference type="NCBI Taxonomy" id="1642299"/>
    <lineage>
        <taxon>Bacteria</taxon>
        <taxon>Bacillati</taxon>
        <taxon>Actinomycetota</taxon>
        <taxon>Actinomycetes</taxon>
        <taxon>Kitasatosporales</taxon>
        <taxon>Streptomycetaceae</taxon>
        <taxon>Streptomyces</taxon>
    </lineage>
</organism>
<reference evidence="2 3" key="1">
    <citation type="submission" date="2016-05" db="EMBL/GenBank/DDBJ databases">
        <authorList>
            <person name="Gu J."/>
        </authorList>
    </citation>
    <scope>NUCLEOTIDE SEQUENCE [LARGE SCALE GENOMIC DNA]</scope>
    <source>
        <strain evidence="2 3">ACCC40021</strain>
    </source>
</reference>
<proteinExistence type="predicted"/>
<name>A0ABM6GWS5_9ACTN</name>
<keyword evidence="3" id="KW-1185">Reference proteome</keyword>
<dbReference type="Proteomes" id="UP000187191">
    <property type="component" value="Chromosome"/>
</dbReference>
<sequence length="782" mass="81676">MTEKMVDPAGIPQFTGNLEQLAKDASGLRSAATGIRSGGADVHSRFQMLGAYYIAPEAEDLFSTTEPVMDKADTFAADLETVADALDTFASEVRPLAAKLVSLQEDARKFVASVEGDDDWTDDGDKTARNNELVADVTATRAAFEAAERRAASKISALVGGPRFIEDDGSHKATEQTVMYGYDADLLKQAEDLPWGSPVSQTRPDNLGGHLTSFFYDGFVMNGAVASVKGLGTLVGIGGSAKDAWKGLYDVSAGAGHYLMKPTDWVLDQTMFATEDTADMKRQKTAFREFGKAFVAWDQWEEHPVQAAGTVTFNALTLAAGPLGAVAKGGSAAGKVGLGAKAAGIGAKIGTYADPFSAGLTLGGKAVGKLPTVAEVTSRIRAGAGATANLERVHSTLEFEGTRVRVEDGEFILLDAESNPIRDAAPHEKSADERAVSEQAPPQREPALVSSESRTPGVVAHGSENLSLQASHDAQGRGGGTTDSVGKGQGGHSGAPNAGHAAGDSGTTQRPGTDHGSADVSHGSGSGNGNGTDAAPGSGGSAGADEGPARTPDETSPKGETQPIVRGGDTEQRVRDAVKGIPGKKRPKPDVLERVLARLASEPNGQRVADVIASGRFNQSDEFGQVVSSLGARKEAMYQPGADQILFADDLVRSGVPAEAIAFEHKVPVGADADIRIIGESGEVYSYQMKHLNDPVDPVSEISRGKYLLQLAKSEADHHIMLVDGGRGARAEWISNGSYDELMDIHRGGRGPKGEGITFVVRLEDGTLVIPPGSKTDPKDML</sequence>
<feature type="compositionally biased region" description="Basic and acidic residues" evidence="1">
    <location>
        <begin position="568"/>
        <end position="578"/>
    </location>
</feature>
<gene>
    <name evidence="2" type="ORF">A7J05_25455</name>
</gene>
<evidence type="ECO:0000313" key="3">
    <source>
        <dbReference type="Proteomes" id="UP000187191"/>
    </source>
</evidence>
<dbReference type="EMBL" id="CP015588">
    <property type="protein sequence ID" value="APY88584.1"/>
    <property type="molecule type" value="Genomic_DNA"/>
</dbReference>
<evidence type="ECO:0000256" key="1">
    <source>
        <dbReference type="SAM" id="MobiDB-lite"/>
    </source>
</evidence>
<feature type="compositionally biased region" description="Basic and acidic residues" evidence="1">
    <location>
        <begin position="424"/>
        <end position="436"/>
    </location>
</feature>
<evidence type="ECO:0008006" key="4">
    <source>
        <dbReference type="Google" id="ProtNLM"/>
    </source>
</evidence>
<feature type="compositionally biased region" description="Gly residues" evidence="1">
    <location>
        <begin position="476"/>
        <end position="493"/>
    </location>
</feature>
<dbReference type="RefSeq" id="WP_079250161.1">
    <property type="nucleotide sequence ID" value="NZ_CP015588.1"/>
</dbReference>
<evidence type="ECO:0000313" key="2">
    <source>
        <dbReference type="EMBL" id="APY88584.1"/>
    </source>
</evidence>
<feature type="compositionally biased region" description="Basic and acidic residues" evidence="1">
    <location>
        <begin position="547"/>
        <end position="557"/>
    </location>
</feature>
<protein>
    <recommendedName>
        <fullName evidence="4">LXG domain-containing protein</fullName>
    </recommendedName>
</protein>
<feature type="region of interest" description="Disordered" evidence="1">
    <location>
        <begin position="417"/>
        <end position="589"/>
    </location>
</feature>
<accession>A0ABM6GWS5</accession>